<dbReference type="Proteomes" id="UP000321310">
    <property type="component" value="Unassembled WGS sequence"/>
</dbReference>
<comment type="caution">
    <text evidence="2">The sequence shown here is derived from an EMBL/GenBank/DDBJ whole genome shotgun (WGS) entry which is preliminary data.</text>
</comment>
<reference evidence="2 3" key="1">
    <citation type="submission" date="2019-07" db="EMBL/GenBank/DDBJ databases">
        <title>Rapid identification of Enteric Bacteria from Whole Genome Sequences (WGS) using Average Nucleotide Identity (ANI).</title>
        <authorList>
            <person name="Lane C."/>
        </authorList>
    </citation>
    <scope>NUCLEOTIDE SEQUENCE [LARGE SCALE GENOMIC DNA]</scope>
    <source>
        <strain evidence="2 3">2016D-0250</strain>
    </source>
</reference>
<evidence type="ECO:0000259" key="1">
    <source>
        <dbReference type="Pfam" id="PF11738"/>
    </source>
</evidence>
<protein>
    <submittedName>
        <fullName evidence="2">DUF3298 and DUF4163 domain-containing protein</fullName>
    </submittedName>
</protein>
<gene>
    <name evidence="2" type="ORF">FPD46_04870</name>
</gene>
<organism evidence="2 3">
    <name type="scientific">Campylobacter peloridis</name>
    <dbReference type="NCBI Taxonomy" id="488546"/>
    <lineage>
        <taxon>Bacteria</taxon>
        <taxon>Pseudomonadati</taxon>
        <taxon>Campylobacterota</taxon>
        <taxon>Epsilonproteobacteria</taxon>
        <taxon>Campylobacterales</taxon>
        <taxon>Campylobacteraceae</taxon>
        <taxon>Campylobacter</taxon>
    </lineage>
</organism>
<sequence>MIKKTAFCLSLCASLYAYDENTFDISFLQGKNFDIQLYSSLKSNTSYGFIQTQENQYNFWGSAKKDEYYLNATDFGTCALKNTKKDIFEALCKINEETKEFIFSKENLNAKIYQINLKDQKNIIDENKTIEFDYIDSLLSIESKDKNLQKIVDDFNENLDKKSLLNKANQALKKWKNEEISNNEILNQVYVFYYDKNIISLGKNAYSYTGGAHGMVNFQRKTYDISNMKLIDIKNELMLEDNRFQNIILQKLKEKYSEDDLFDTKNIKMSNIFEVKKNGLIFIWEPYDIAPYSTGVIEIFVSFKELKPFWRKNSKLAHLIESIK</sequence>
<dbReference type="RefSeq" id="WP_147575573.1">
    <property type="nucleotide sequence ID" value="NZ_VOWB01000047.1"/>
</dbReference>
<dbReference type="Gene3D" id="3.30.565.40">
    <property type="entry name" value="Fervidobacterium nodosum Rt17-B1 like"/>
    <property type="match status" value="1"/>
</dbReference>
<dbReference type="AlphaFoldDB" id="A0A5C7DY32"/>
<name>A0A5C7DY32_9BACT</name>
<dbReference type="Pfam" id="PF11738">
    <property type="entry name" value="DUF3298"/>
    <property type="match status" value="1"/>
</dbReference>
<dbReference type="Gene3D" id="3.90.640.20">
    <property type="entry name" value="Heat-shock cognate protein, ATPase"/>
    <property type="match status" value="1"/>
</dbReference>
<accession>A0A5C7DY32</accession>
<dbReference type="EMBL" id="VOWB01000047">
    <property type="protein sequence ID" value="TXE81624.1"/>
    <property type="molecule type" value="Genomic_DNA"/>
</dbReference>
<evidence type="ECO:0000313" key="2">
    <source>
        <dbReference type="EMBL" id="TXE81624.1"/>
    </source>
</evidence>
<proteinExistence type="predicted"/>
<feature type="domain" description="DUF3298" evidence="1">
    <location>
        <begin position="243"/>
        <end position="303"/>
    </location>
</feature>
<dbReference type="InterPro" id="IPR037126">
    <property type="entry name" value="PdaC/RsiV-like_sf"/>
</dbReference>
<evidence type="ECO:0000313" key="3">
    <source>
        <dbReference type="Proteomes" id="UP000321310"/>
    </source>
</evidence>
<dbReference type="InterPro" id="IPR021729">
    <property type="entry name" value="DUF3298"/>
</dbReference>